<dbReference type="PANTHER" id="PTHR33116:SF70">
    <property type="entry name" value="NON-LTR RETROELEMENT REVERSE TRANSCRIPTASE-LIKE PROTEIN"/>
    <property type="match status" value="1"/>
</dbReference>
<evidence type="ECO:0000313" key="2">
    <source>
        <dbReference type="EMBL" id="OMO84905.1"/>
    </source>
</evidence>
<dbReference type="EMBL" id="AWWV01009659">
    <property type="protein sequence ID" value="OMO84905.1"/>
    <property type="molecule type" value="Genomic_DNA"/>
</dbReference>
<sequence length="734" mass="83867">MAVAQVSKEVKVWRNEVFGNIFKRKRVLVSRICGIQQSPDYGRFSFLQDLESCLQQEYHEVLHQEELLWLQKLRLDWVQSVELGRSVVEFYKLLFAHHHCQALEAAFDTFSLKATEDEQLQLSCTIDLEEVKIATFSMKGLKAPGDDDIQPVFYQRNWDVVKDTLLDFVRMAWQHRRVDLDILKAHMVLIPKNPRPVFVKDFRPITLLNTSYKILSKFFREVLIFFHIPMNIVELIMFCVSNIDIVVLWNWEILLAFRPERGLLQGDPLSPYLFILVMESLSHMILENVDLKLWKPINVSQSGPAFSHLFFADDLMLFNVAEEDQVAVVRDVLSDFSKAFGLHVNLDKSKLWISPNVPNVKAQCLSRLCEIPLVSELGTYLGVPIIHGRVTKNTYKHMIDRVLNRLSSWKGKVLSYAGRRTLVQSTLNSIPIYTMQSTLLPVSVCNHLDQCNRNFLWSGKADNSYGHLVSWDRICQSKGNGGLGLRKARQSNLALLAKTWKLHIRQSSLCTEIFQKKYLKGRPFVNSTSSGRCSSTWRGLLQTRECIRRGTRWRIGKESDGASGQLITWQPPPPGCFLLNSDGSRQQLDNHDSVGGLIRDASGLWVSGFMVNIGFTSSLKAELWGVRQGLLLAKERGCVPLIVELDAAVVVNFLKNPIVDTHPCFTLVQDCLELIKGSWIMEIRYIYRERNRCADCMALLAHETAYGVTECNEPPDQILTLLQEDRTGIGVMRP</sequence>
<feature type="domain" description="Reverse transcriptase" evidence="1">
    <location>
        <begin position="1"/>
        <end position="385"/>
    </location>
</feature>
<dbReference type="CDD" id="cd01650">
    <property type="entry name" value="RT_nLTR_like"/>
    <property type="match status" value="1"/>
</dbReference>
<dbReference type="PROSITE" id="PS50878">
    <property type="entry name" value="RT_POL"/>
    <property type="match status" value="1"/>
</dbReference>
<dbReference type="InterPro" id="IPR000477">
    <property type="entry name" value="RT_dom"/>
</dbReference>
<name>A0A1R3IQP3_COCAP</name>
<protein>
    <submittedName>
        <fullName evidence="2">Reverse transcriptase</fullName>
    </submittedName>
</protein>
<keyword evidence="2" id="KW-0808">Transferase</keyword>
<dbReference type="OrthoDB" id="1728428at2759"/>
<keyword evidence="3" id="KW-1185">Reference proteome</keyword>
<organism evidence="2 3">
    <name type="scientific">Corchorus capsularis</name>
    <name type="common">Jute</name>
    <dbReference type="NCBI Taxonomy" id="210143"/>
    <lineage>
        <taxon>Eukaryota</taxon>
        <taxon>Viridiplantae</taxon>
        <taxon>Streptophyta</taxon>
        <taxon>Embryophyta</taxon>
        <taxon>Tracheophyta</taxon>
        <taxon>Spermatophyta</taxon>
        <taxon>Magnoliopsida</taxon>
        <taxon>eudicotyledons</taxon>
        <taxon>Gunneridae</taxon>
        <taxon>Pentapetalae</taxon>
        <taxon>rosids</taxon>
        <taxon>malvids</taxon>
        <taxon>Malvales</taxon>
        <taxon>Malvaceae</taxon>
        <taxon>Grewioideae</taxon>
        <taxon>Apeibeae</taxon>
        <taxon>Corchorus</taxon>
    </lineage>
</organism>
<gene>
    <name evidence="2" type="ORF">CCACVL1_10576</name>
</gene>
<keyword evidence="2" id="KW-0548">Nucleotidyltransferase</keyword>
<dbReference type="Proteomes" id="UP000188268">
    <property type="component" value="Unassembled WGS sequence"/>
</dbReference>
<keyword evidence="2" id="KW-0695">RNA-directed DNA polymerase</keyword>
<dbReference type="AlphaFoldDB" id="A0A1R3IQP3"/>
<dbReference type="Gramene" id="OMO84905">
    <property type="protein sequence ID" value="OMO84905"/>
    <property type="gene ID" value="CCACVL1_10576"/>
</dbReference>
<dbReference type="Pfam" id="PF13456">
    <property type="entry name" value="RVT_3"/>
    <property type="match status" value="1"/>
</dbReference>
<dbReference type="GO" id="GO:0003676">
    <property type="term" value="F:nucleic acid binding"/>
    <property type="evidence" value="ECO:0007669"/>
    <property type="project" value="InterPro"/>
</dbReference>
<dbReference type="SUPFAM" id="SSF56672">
    <property type="entry name" value="DNA/RNA polymerases"/>
    <property type="match status" value="1"/>
</dbReference>
<dbReference type="SUPFAM" id="SSF53098">
    <property type="entry name" value="Ribonuclease H-like"/>
    <property type="match status" value="1"/>
</dbReference>
<dbReference type="InterPro" id="IPR043502">
    <property type="entry name" value="DNA/RNA_pol_sf"/>
</dbReference>
<reference evidence="2 3" key="1">
    <citation type="submission" date="2013-09" db="EMBL/GenBank/DDBJ databases">
        <title>Corchorus capsularis genome sequencing.</title>
        <authorList>
            <person name="Alam M."/>
            <person name="Haque M.S."/>
            <person name="Islam M.S."/>
            <person name="Emdad E.M."/>
            <person name="Islam M.M."/>
            <person name="Ahmed B."/>
            <person name="Halim A."/>
            <person name="Hossen Q.M.M."/>
            <person name="Hossain M.Z."/>
            <person name="Ahmed R."/>
            <person name="Khan M.M."/>
            <person name="Islam R."/>
            <person name="Rashid M.M."/>
            <person name="Khan S.A."/>
            <person name="Rahman M.S."/>
            <person name="Alam M."/>
        </authorList>
    </citation>
    <scope>NUCLEOTIDE SEQUENCE [LARGE SCALE GENOMIC DNA]</scope>
    <source>
        <strain evidence="3">cv. CVL-1</strain>
        <tissue evidence="2">Whole seedling</tissue>
    </source>
</reference>
<dbReference type="GO" id="GO:0004523">
    <property type="term" value="F:RNA-DNA hybrid ribonuclease activity"/>
    <property type="evidence" value="ECO:0007669"/>
    <property type="project" value="InterPro"/>
</dbReference>
<dbReference type="InterPro" id="IPR044730">
    <property type="entry name" value="RNase_H-like_dom_plant"/>
</dbReference>
<dbReference type="InterPro" id="IPR002156">
    <property type="entry name" value="RNaseH_domain"/>
</dbReference>
<proteinExistence type="predicted"/>
<evidence type="ECO:0000313" key="3">
    <source>
        <dbReference type="Proteomes" id="UP000188268"/>
    </source>
</evidence>
<dbReference type="Gene3D" id="3.30.420.10">
    <property type="entry name" value="Ribonuclease H-like superfamily/Ribonuclease H"/>
    <property type="match status" value="1"/>
</dbReference>
<dbReference type="InterPro" id="IPR012337">
    <property type="entry name" value="RNaseH-like_sf"/>
</dbReference>
<evidence type="ECO:0000259" key="1">
    <source>
        <dbReference type="PROSITE" id="PS50878"/>
    </source>
</evidence>
<dbReference type="InterPro" id="IPR036397">
    <property type="entry name" value="RNaseH_sf"/>
</dbReference>
<dbReference type="Pfam" id="PF00078">
    <property type="entry name" value="RVT_1"/>
    <property type="match status" value="1"/>
</dbReference>
<dbReference type="OMA" id="LAHETAY"/>
<dbReference type="GO" id="GO:0003964">
    <property type="term" value="F:RNA-directed DNA polymerase activity"/>
    <property type="evidence" value="ECO:0007669"/>
    <property type="project" value="UniProtKB-KW"/>
</dbReference>
<accession>A0A1R3IQP3</accession>
<dbReference type="CDD" id="cd06222">
    <property type="entry name" value="RNase_H_like"/>
    <property type="match status" value="1"/>
</dbReference>
<comment type="caution">
    <text evidence="2">The sequence shown here is derived from an EMBL/GenBank/DDBJ whole genome shotgun (WGS) entry which is preliminary data.</text>
</comment>
<dbReference type="PANTHER" id="PTHR33116">
    <property type="entry name" value="REVERSE TRANSCRIPTASE ZINC-BINDING DOMAIN-CONTAINING PROTEIN-RELATED-RELATED"/>
    <property type="match status" value="1"/>
</dbReference>